<gene>
    <name evidence="5" type="ORF">G9U52_22545</name>
</gene>
<evidence type="ECO:0000259" key="4">
    <source>
        <dbReference type="Pfam" id="PF00135"/>
    </source>
</evidence>
<feature type="domain" description="Carboxylesterase type B" evidence="4">
    <location>
        <begin position="4"/>
        <end position="488"/>
    </location>
</feature>
<evidence type="ECO:0000256" key="1">
    <source>
        <dbReference type="ARBA" id="ARBA00005964"/>
    </source>
</evidence>
<keyword evidence="2 3" id="KW-0378">Hydrolase</keyword>
<dbReference type="Pfam" id="PF00135">
    <property type="entry name" value="COesterase"/>
    <property type="match status" value="1"/>
</dbReference>
<dbReference type="EC" id="3.1.1.-" evidence="3"/>
<dbReference type="Gene3D" id="3.40.50.1820">
    <property type="entry name" value="alpha/beta hydrolase"/>
    <property type="match status" value="1"/>
</dbReference>
<dbReference type="Proteomes" id="UP001165962">
    <property type="component" value="Unassembled WGS sequence"/>
</dbReference>
<evidence type="ECO:0000256" key="2">
    <source>
        <dbReference type="ARBA" id="ARBA00022801"/>
    </source>
</evidence>
<evidence type="ECO:0000313" key="5">
    <source>
        <dbReference type="EMBL" id="NHN32613.1"/>
    </source>
</evidence>
<accession>A0ABX0JAL9</accession>
<comment type="caution">
    <text evidence="5">The sequence shown here is derived from an EMBL/GenBank/DDBJ whole genome shotgun (WGS) entry which is preliminary data.</text>
</comment>
<dbReference type="PROSITE" id="PS00122">
    <property type="entry name" value="CARBOXYLESTERASE_B_1"/>
    <property type="match status" value="1"/>
</dbReference>
<proteinExistence type="inferred from homology"/>
<protein>
    <recommendedName>
        <fullName evidence="3">Carboxylic ester hydrolase</fullName>
        <ecNumber evidence="3">3.1.1.-</ecNumber>
    </recommendedName>
</protein>
<dbReference type="PANTHER" id="PTHR11559">
    <property type="entry name" value="CARBOXYLESTERASE"/>
    <property type="match status" value="1"/>
</dbReference>
<organism evidence="5 6">
    <name type="scientific">Paenibacillus agricola</name>
    <dbReference type="NCBI Taxonomy" id="2716264"/>
    <lineage>
        <taxon>Bacteria</taxon>
        <taxon>Bacillati</taxon>
        <taxon>Bacillota</taxon>
        <taxon>Bacilli</taxon>
        <taxon>Bacillales</taxon>
        <taxon>Paenibacillaceae</taxon>
        <taxon>Paenibacillus</taxon>
    </lineage>
</organism>
<sequence length="509" mass="57449">MLRVVKVENGTVQGQPAADPRITSFKGIPFAAPPVSENRWRAPQPAKDWEGVLKAYDFAAASMQVRQKIDVNNIYTREWAVDPDIPMDEDCLYLNVWTPANSPDEKLPVFVWYFGGGLQVGHTAEMEFDGERIARRGIVVVTINYRLNLFGFLCHPEITAEAPEAPANFGHLDQQFATQWVKRNITAFGGDPDNITIGGQSAGGGSVMSQLTSPQNEGLFQRAIIQSGVLTTLYPGGRMPRVRRILAEAEQEGEKFFKFLGVSSLAEARKLDAEYLHDKMLEYNKGFGFWGTVVDHVFSVGNAFDLFLENKRRMVPVLWGHTSSEFFSVPNVKTLEELRQLAAQLFGDDADEFLALCQAQSDNIDEVVKNASASSFEYAIRNASQANADTGANISLYYYNFDAEIPGWDNPGTFHSVDLWFFFETLAKCWRPFVGKHYDLARQMCNYWANFIRSGDPNGKDSTGEDMPQWEPYTPEAPYGMVFKDKPEFVREQPSDLMKFLVKQYFKKK</sequence>
<evidence type="ECO:0000256" key="3">
    <source>
        <dbReference type="RuleBase" id="RU361235"/>
    </source>
</evidence>
<evidence type="ECO:0000313" key="6">
    <source>
        <dbReference type="Proteomes" id="UP001165962"/>
    </source>
</evidence>
<dbReference type="RefSeq" id="WP_166152913.1">
    <property type="nucleotide sequence ID" value="NZ_JAAOIW010000009.1"/>
</dbReference>
<dbReference type="InterPro" id="IPR019819">
    <property type="entry name" value="Carboxylesterase_B_CS"/>
</dbReference>
<dbReference type="PROSITE" id="PS00941">
    <property type="entry name" value="CARBOXYLESTERASE_B_2"/>
    <property type="match status" value="1"/>
</dbReference>
<dbReference type="InterPro" id="IPR050309">
    <property type="entry name" value="Type-B_Carboxylest/Lipase"/>
</dbReference>
<name>A0ABX0JAL9_9BACL</name>
<dbReference type="InterPro" id="IPR019826">
    <property type="entry name" value="Carboxylesterase_B_AS"/>
</dbReference>
<dbReference type="EMBL" id="JAAOIW010000009">
    <property type="protein sequence ID" value="NHN32613.1"/>
    <property type="molecule type" value="Genomic_DNA"/>
</dbReference>
<dbReference type="InterPro" id="IPR002018">
    <property type="entry name" value="CarbesteraseB"/>
</dbReference>
<dbReference type="SUPFAM" id="SSF53474">
    <property type="entry name" value="alpha/beta-Hydrolases"/>
    <property type="match status" value="1"/>
</dbReference>
<dbReference type="InterPro" id="IPR029058">
    <property type="entry name" value="AB_hydrolase_fold"/>
</dbReference>
<keyword evidence="6" id="KW-1185">Reference proteome</keyword>
<comment type="similarity">
    <text evidence="1 3">Belongs to the type-B carboxylesterase/lipase family.</text>
</comment>
<reference evidence="5" key="1">
    <citation type="submission" date="2020-03" db="EMBL/GenBank/DDBJ databases">
        <title>Draft sequencing of Paenibacilllus sp. S3N08.</title>
        <authorList>
            <person name="Kim D.-U."/>
        </authorList>
    </citation>
    <scope>NUCLEOTIDE SEQUENCE</scope>
    <source>
        <strain evidence="5">S3N08</strain>
    </source>
</reference>